<dbReference type="Proteomes" id="UP000070188">
    <property type="component" value="Unassembled WGS sequence"/>
</dbReference>
<comment type="caution">
    <text evidence="1">The sequence shown here is derived from an EMBL/GenBank/DDBJ whole genome shotgun (WGS) entry which is preliminary data.</text>
</comment>
<dbReference type="RefSeq" id="WP_066890790.1">
    <property type="nucleotide sequence ID" value="NZ_LAXD01000001.1"/>
</dbReference>
<dbReference type="STRING" id="1469144.LI90_4280"/>
<organism evidence="1 2">
    <name type="scientific">Carbonactinospora thermoautotrophica</name>
    <dbReference type="NCBI Taxonomy" id="1469144"/>
    <lineage>
        <taxon>Bacteria</taxon>
        <taxon>Bacillati</taxon>
        <taxon>Actinomycetota</taxon>
        <taxon>Actinomycetes</taxon>
        <taxon>Kitasatosporales</taxon>
        <taxon>Carbonactinosporaceae</taxon>
        <taxon>Carbonactinospora</taxon>
    </lineage>
</organism>
<dbReference type="EMBL" id="LAXD01000001">
    <property type="protein sequence ID" value="KWX03229.1"/>
    <property type="molecule type" value="Genomic_DNA"/>
</dbReference>
<keyword evidence="2" id="KW-1185">Reference proteome</keyword>
<accession>A0A132MZC0</accession>
<dbReference type="PATRIC" id="fig|1469144.10.peg.4591"/>
<proteinExistence type="predicted"/>
<evidence type="ECO:0000313" key="1">
    <source>
        <dbReference type="EMBL" id="KWX03229.1"/>
    </source>
</evidence>
<gene>
    <name evidence="1" type="ORF">LI90_4280</name>
</gene>
<dbReference type="AlphaFoldDB" id="A0A132MZC0"/>
<dbReference type="OrthoDB" id="1452260at2"/>
<protein>
    <submittedName>
        <fullName evidence="1">Uncharacterized protein</fullName>
    </submittedName>
</protein>
<reference evidence="2" key="1">
    <citation type="submission" date="2015-04" db="EMBL/GenBank/DDBJ databases">
        <title>Physiological reanalysis, assessment of diazotrophy, and genome sequences of multiple isolates of Streptomyces thermoautotrophicus.</title>
        <authorList>
            <person name="MacKellar D.C."/>
            <person name="Lieber L."/>
            <person name="Norman J."/>
            <person name="Bolger A."/>
            <person name="Tobin C."/>
            <person name="Murray J.W."/>
            <person name="Chang R."/>
            <person name="Ford T."/>
            <person name="Nguyen P.Q."/>
            <person name="Woodward J."/>
            <person name="Permingeat H."/>
            <person name="Joshi N.S."/>
            <person name="Silver P.A."/>
            <person name="Usadel B."/>
            <person name="Rutherford A.W."/>
            <person name="Friesen M."/>
            <person name="Prell J."/>
        </authorList>
    </citation>
    <scope>NUCLEOTIDE SEQUENCE [LARGE SCALE GENOMIC DNA]</scope>
    <source>
        <strain evidence="2">H1</strain>
    </source>
</reference>
<evidence type="ECO:0000313" key="2">
    <source>
        <dbReference type="Proteomes" id="UP000070188"/>
    </source>
</evidence>
<sequence>MRYQQDLQVAVRERFRRLMIVPWGTASREVYLVVDWIDRQPALRALLAEAERAEPDLDFDAFQTSLSNRYGTFSWPSRTEEGRATLVWKLMRHIAEADTGEGNTGEDPVRRFALGYSRARNLQDCWREFTEDILQPLFDFLSERVGAESSVLHVLERYVRRVEWFDREDLYTRFQADTRNGEEVYNLDLQRFLFLEGNYITHAKPRSASGEADLIGDLDTDDPLVCDGKIFDGSGRGKHYLAKGFHQIIQYAQDYNKNVAYLVVFNITGRLLQFPTDGPSDAWPPYLEMSGVRVYFVGVRALPPAATASKAGRATSVRITKEDLVNPDAAS</sequence>
<name>A0A132MZC0_9ACTN</name>